<reference evidence="3" key="1">
    <citation type="journal article" date="2002" name="Science">
        <title>The draft genome of Ciona intestinalis: insights into chordate and vertebrate origins.</title>
        <authorList>
            <person name="Dehal P."/>
            <person name="Satou Y."/>
            <person name="Campbell R.K."/>
            <person name="Chapman J."/>
            <person name="Degnan B."/>
            <person name="De Tomaso A."/>
            <person name="Davidson B."/>
            <person name="Di Gregorio A."/>
            <person name="Gelpke M."/>
            <person name="Goodstein D.M."/>
            <person name="Harafuji N."/>
            <person name="Hastings K.E."/>
            <person name="Ho I."/>
            <person name="Hotta K."/>
            <person name="Huang W."/>
            <person name="Kawashima T."/>
            <person name="Lemaire P."/>
            <person name="Martinez D."/>
            <person name="Meinertzhagen I.A."/>
            <person name="Necula S."/>
            <person name="Nonaka M."/>
            <person name="Putnam N."/>
            <person name="Rash S."/>
            <person name="Saiga H."/>
            <person name="Satake M."/>
            <person name="Terry A."/>
            <person name="Yamada L."/>
            <person name="Wang H.G."/>
            <person name="Awazu S."/>
            <person name="Azumi K."/>
            <person name="Boore J."/>
            <person name="Branno M."/>
            <person name="Chin-Bow S."/>
            <person name="DeSantis R."/>
            <person name="Doyle S."/>
            <person name="Francino P."/>
            <person name="Keys D.N."/>
            <person name="Haga S."/>
            <person name="Hayashi H."/>
            <person name="Hino K."/>
            <person name="Imai K.S."/>
            <person name="Inaba K."/>
            <person name="Kano S."/>
            <person name="Kobayashi K."/>
            <person name="Kobayashi M."/>
            <person name="Lee B.I."/>
            <person name="Makabe K.W."/>
            <person name="Manohar C."/>
            <person name="Matassi G."/>
            <person name="Medina M."/>
            <person name="Mochizuki Y."/>
            <person name="Mount S."/>
            <person name="Morishita T."/>
            <person name="Miura S."/>
            <person name="Nakayama A."/>
            <person name="Nishizaka S."/>
            <person name="Nomoto H."/>
            <person name="Ohta F."/>
            <person name="Oishi K."/>
            <person name="Rigoutsos I."/>
            <person name="Sano M."/>
            <person name="Sasaki A."/>
            <person name="Sasakura Y."/>
            <person name="Shoguchi E."/>
            <person name="Shin-i T."/>
            <person name="Spagnuolo A."/>
            <person name="Stainier D."/>
            <person name="Suzuki M.M."/>
            <person name="Tassy O."/>
            <person name="Takatori N."/>
            <person name="Tokuoka M."/>
            <person name="Yagi K."/>
            <person name="Yoshizaki F."/>
            <person name="Wada S."/>
            <person name="Zhang C."/>
            <person name="Hyatt P.D."/>
            <person name="Larimer F."/>
            <person name="Detter C."/>
            <person name="Doggett N."/>
            <person name="Glavina T."/>
            <person name="Hawkins T."/>
            <person name="Richardson P."/>
            <person name="Lucas S."/>
            <person name="Kohara Y."/>
            <person name="Levine M."/>
            <person name="Satoh N."/>
            <person name="Rokhsar D.S."/>
        </authorList>
    </citation>
    <scope>NUCLEOTIDE SEQUENCE [LARGE SCALE GENOMIC DNA]</scope>
</reference>
<evidence type="ECO:0000256" key="1">
    <source>
        <dbReference type="SAM" id="MobiDB-lite"/>
    </source>
</evidence>
<name>F6Z9E2_CIOIN</name>
<reference evidence="2" key="3">
    <citation type="submission" date="2025-09" db="UniProtKB">
        <authorList>
            <consortium name="Ensembl"/>
        </authorList>
    </citation>
    <scope>IDENTIFICATION</scope>
</reference>
<dbReference type="InParanoid" id="F6Z9E2"/>
<sequence>MANRAWVRKQEKRRQEKVLDEMEFYAAEAEKVLHINRRSRGRLHGMNREAKSSWKKETKPDNSNNEVPTAVSSISVEKGTK</sequence>
<dbReference type="AlphaFoldDB" id="F6Z9E2"/>
<protein>
    <submittedName>
        <fullName evidence="2">Uncharacterized protein</fullName>
    </submittedName>
</protein>
<dbReference type="Ensembl" id="ENSCINT00000023362.2">
    <property type="protein sequence ID" value="ENSCINP00000023116.2"/>
    <property type="gene ID" value="ENSCING00000012363.2"/>
</dbReference>
<feature type="compositionally biased region" description="Basic residues" evidence="1">
    <location>
        <begin position="36"/>
        <end position="45"/>
    </location>
</feature>
<dbReference type="Proteomes" id="UP000008144">
    <property type="component" value="Unassembled WGS sequence"/>
</dbReference>
<keyword evidence="3" id="KW-1185">Reference proteome</keyword>
<organism evidence="2 3">
    <name type="scientific">Ciona intestinalis</name>
    <name type="common">Transparent sea squirt</name>
    <name type="synonym">Ascidia intestinalis</name>
    <dbReference type="NCBI Taxonomy" id="7719"/>
    <lineage>
        <taxon>Eukaryota</taxon>
        <taxon>Metazoa</taxon>
        <taxon>Chordata</taxon>
        <taxon>Tunicata</taxon>
        <taxon>Ascidiacea</taxon>
        <taxon>Phlebobranchia</taxon>
        <taxon>Cionidae</taxon>
        <taxon>Ciona</taxon>
    </lineage>
</organism>
<proteinExistence type="predicted"/>
<reference evidence="2" key="2">
    <citation type="submission" date="2025-08" db="UniProtKB">
        <authorList>
            <consortium name="Ensembl"/>
        </authorList>
    </citation>
    <scope>IDENTIFICATION</scope>
</reference>
<feature type="compositionally biased region" description="Basic and acidic residues" evidence="1">
    <location>
        <begin position="46"/>
        <end position="60"/>
    </location>
</feature>
<evidence type="ECO:0000313" key="2">
    <source>
        <dbReference type="Ensembl" id="ENSCINP00000023116.2"/>
    </source>
</evidence>
<accession>F6Z9E2</accession>
<evidence type="ECO:0000313" key="3">
    <source>
        <dbReference type="Proteomes" id="UP000008144"/>
    </source>
</evidence>
<feature type="compositionally biased region" description="Polar residues" evidence="1">
    <location>
        <begin position="61"/>
        <end position="75"/>
    </location>
</feature>
<feature type="region of interest" description="Disordered" evidence="1">
    <location>
        <begin position="36"/>
        <end position="81"/>
    </location>
</feature>
<dbReference type="HOGENOM" id="CLU_2579905_0_0_1"/>